<dbReference type="InterPro" id="IPR052360">
    <property type="entry name" value="Transcr_Regulatory_Proteins"/>
</dbReference>
<dbReference type="GeneID" id="19333577"/>
<dbReference type="HOGENOM" id="CLU_449790_0_0_1"/>
<keyword evidence="1" id="KW-0479">Metal-binding</keyword>
<dbReference type="Proteomes" id="UP000016932">
    <property type="component" value="Unassembled WGS sequence"/>
</dbReference>
<name>M3A9F5_PSEFD</name>
<feature type="compositionally biased region" description="Polar residues" evidence="7">
    <location>
        <begin position="122"/>
        <end position="133"/>
    </location>
</feature>
<proteinExistence type="predicted"/>
<evidence type="ECO:0000256" key="5">
    <source>
        <dbReference type="ARBA" id="ARBA00023163"/>
    </source>
</evidence>
<dbReference type="PANTHER" id="PTHR36206">
    <property type="entry name" value="ASPERCRYPTIN BIOSYNTHESIS CLUSTER-SPECIFIC TRANSCRIPTION REGULATOR ATNN-RELATED"/>
    <property type="match status" value="1"/>
</dbReference>
<evidence type="ECO:0000313" key="8">
    <source>
        <dbReference type="EMBL" id="EME81251.1"/>
    </source>
</evidence>
<keyword evidence="5" id="KW-0804">Transcription</keyword>
<organism evidence="8 9">
    <name type="scientific">Pseudocercospora fijiensis (strain CIRAD86)</name>
    <name type="common">Black leaf streak disease fungus</name>
    <name type="synonym">Mycosphaerella fijiensis</name>
    <dbReference type="NCBI Taxonomy" id="383855"/>
    <lineage>
        <taxon>Eukaryota</taxon>
        <taxon>Fungi</taxon>
        <taxon>Dikarya</taxon>
        <taxon>Ascomycota</taxon>
        <taxon>Pezizomycotina</taxon>
        <taxon>Dothideomycetes</taxon>
        <taxon>Dothideomycetidae</taxon>
        <taxon>Mycosphaerellales</taxon>
        <taxon>Mycosphaerellaceae</taxon>
        <taxon>Pseudocercospora</taxon>
    </lineage>
</organism>
<dbReference type="OrthoDB" id="3647160at2759"/>
<feature type="region of interest" description="Disordered" evidence="7">
    <location>
        <begin position="116"/>
        <end position="140"/>
    </location>
</feature>
<keyword evidence="9" id="KW-1185">Reference proteome</keyword>
<accession>M3A9F5</accession>
<keyword evidence="6" id="KW-0539">Nucleus</keyword>
<dbReference type="KEGG" id="pfj:MYCFIDRAFT_176552"/>
<evidence type="ECO:0000256" key="3">
    <source>
        <dbReference type="ARBA" id="ARBA00023015"/>
    </source>
</evidence>
<protein>
    <submittedName>
        <fullName evidence="8">Uncharacterized protein</fullName>
    </submittedName>
</protein>
<keyword evidence="3" id="KW-0805">Transcription regulation</keyword>
<dbReference type="eggNOG" id="ENOG502TM29">
    <property type="taxonomic scope" value="Eukaryota"/>
</dbReference>
<evidence type="ECO:0000256" key="4">
    <source>
        <dbReference type="ARBA" id="ARBA00023125"/>
    </source>
</evidence>
<dbReference type="RefSeq" id="XP_007928485.1">
    <property type="nucleotide sequence ID" value="XM_007930294.1"/>
</dbReference>
<evidence type="ECO:0000313" key="9">
    <source>
        <dbReference type="Proteomes" id="UP000016932"/>
    </source>
</evidence>
<evidence type="ECO:0000256" key="6">
    <source>
        <dbReference type="ARBA" id="ARBA00023242"/>
    </source>
</evidence>
<evidence type="ECO:0000256" key="1">
    <source>
        <dbReference type="ARBA" id="ARBA00022723"/>
    </source>
</evidence>
<reference evidence="8 9" key="1">
    <citation type="journal article" date="2012" name="PLoS Pathog.">
        <title>Diverse lifestyles and strategies of plant pathogenesis encoded in the genomes of eighteen Dothideomycetes fungi.</title>
        <authorList>
            <person name="Ohm R.A."/>
            <person name="Feau N."/>
            <person name="Henrissat B."/>
            <person name="Schoch C.L."/>
            <person name="Horwitz B.A."/>
            <person name="Barry K.W."/>
            <person name="Condon B.J."/>
            <person name="Copeland A.C."/>
            <person name="Dhillon B."/>
            <person name="Glaser F."/>
            <person name="Hesse C.N."/>
            <person name="Kosti I."/>
            <person name="LaButti K."/>
            <person name="Lindquist E.A."/>
            <person name="Lucas S."/>
            <person name="Salamov A.A."/>
            <person name="Bradshaw R.E."/>
            <person name="Ciuffetti L."/>
            <person name="Hamelin R.C."/>
            <person name="Kema G.H.J."/>
            <person name="Lawrence C."/>
            <person name="Scott J.A."/>
            <person name="Spatafora J.W."/>
            <person name="Turgeon B.G."/>
            <person name="de Wit P.J.G.M."/>
            <person name="Zhong S."/>
            <person name="Goodwin S.B."/>
            <person name="Grigoriev I.V."/>
        </authorList>
    </citation>
    <scope>NUCLEOTIDE SEQUENCE [LARGE SCALE GENOMIC DNA]</scope>
    <source>
        <strain evidence="8 9">CIRAD86</strain>
    </source>
</reference>
<dbReference type="PANTHER" id="PTHR36206:SF12">
    <property type="entry name" value="ASPERCRYPTIN BIOSYNTHESIS CLUSTER-SPECIFIC TRANSCRIPTION REGULATOR ATNN-RELATED"/>
    <property type="match status" value="1"/>
</dbReference>
<evidence type="ECO:0000256" key="7">
    <source>
        <dbReference type="SAM" id="MobiDB-lite"/>
    </source>
</evidence>
<sequence length="624" mass="69222">MTHGGLWRCKMQFALLAASEKGNRVLEHDEVDPHSSHQPSNLSRSHLLAATRLEKSMSQQLFWIHKSADSERLSQCSRSEESKIRRHVQSAKSGPIIATKADAQNAQSTAKAFKRALRPNPSLRQTGKGNNAKASRDVDERSGDVWSIGRPLRSGWQSLDSYSLRSLAFFEARTSVECSGWEDMSFWGRLVLQVSQHSQAIAYGFISSPAASYAYAVLHKHASARNAQLAAQALMRSEPPLFEALVSCVIMLVLQGVQHGRHAFRLLRAGNQLLQEYDAKQALSTGHVASPAEAHAIETKLRPLMRRLTARAFRLGDISTAFSMSVAREWDALTDESCRKTQPVFPSSFQSLVEARDCLLEMLQWAHHCLACPSTACSLTGFRDLHSHWMNAVGQLVPRTTEDASTTSKPSRLLQVSALFAKILVETYPVQQETDYDQHIQDFAQIVTLLEPNLPTGPCNPPEISFGVDDGVADILGFVGHKCRDPHIRRRAVSLLMHSSRVEGDRNSTNTGEILKVHIALEERNNESITACHDVAEADRWRLICGQQFFAQGLIRLFFARSPYDPALGADVTEHYIRLPGPMEGDPSSEQPDAVFAPGFAAFLDDPLAGTYYRGITTNFHCVT</sequence>
<dbReference type="AlphaFoldDB" id="M3A9F5"/>
<gene>
    <name evidence="8" type="ORF">MYCFIDRAFT_176552</name>
</gene>
<dbReference type="EMBL" id="KB446560">
    <property type="protein sequence ID" value="EME81251.1"/>
    <property type="molecule type" value="Genomic_DNA"/>
</dbReference>
<dbReference type="GO" id="GO:0046872">
    <property type="term" value="F:metal ion binding"/>
    <property type="evidence" value="ECO:0007669"/>
    <property type="project" value="UniProtKB-KW"/>
</dbReference>
<dbReference type="VEuPathDB" id="FungiDB:MYCFIDRAFT_176552"/>
<evidence type="ECO:0000256" key="2">
    <source>
        <dbReference type="ARBA" id="ARBA00022833"/>
    </source>
</evidence>
<keyword evidence="2" id="KW-0862">Zinc</keyword>
<keyword evidence="4" id="KW-0238">DNA-binding</keyword>
<dbReference type="STRING" id="383855.M3A9F5"/>
<dbReference type="GO" id="GO:0003677">
    <property type="term" value="F:DNA binding"/>
    <property type="evidence" value="ECO:0007669"/>
    <property type="project" value="UniProtKB-KW"/>
</dbReference>